<dbReference type="GO" id="GO:0051301">
    <property type="term" value="P:cell division"/>
    <property type="evidence" value="ECO:0007669"/>
    <property type="project" value="InterPro"/>
</dbReference>
<proteinExistence type="inferred from homology"/>
<evidence type="ECO:0000259" key="6">
    <source>
        <dbReference type="Pfam" id="PF13525"/>
    </source>
</evidence>
<evidence type="ECO:0000313" key="8">
    <source>
        <dbReference type="Proteomes" id="UP001059380"/>
    </source>
</evidence>
<evidence type="ECO:0000256" key="1">
    <source>
        <dbReference type="ARBA" id="ARBA00022729"/>
    </source>
</evidence>
<feature type="compositionally biased region" description="Low complexity" evidence="4">
    <location>
        <begin position="156"/>
        <end position="169"/>
    </location>
</feature>
<dbReference type="RefSeq" id="WP_260790812.1">
    <property type="nucleotide sequence ID" value="NZ_CP093313.1"/>
</dbReference>
<reference evidence="7" key="1">
    <citation type="submission" date="2021-04" db="EMBL/GenBank/DDBJ databases">
        <title>Phylogenetic analysis of Acidobacteriaceae.</title>
        <authorList>
            <person name="Qiu L."/>
            <person name="Zhang Q."/>
        </authorList>
    </citation>
    <scope>NUCLEOTIDE SEQUENCE</scope>
    <source>
        <strain evidence="7">DSM 25168</strain>
    </source>
</reference>
<dbReference type="InterPro" id="IPR039565">
    <property type="entry name" value="BamD-like"/>
</dbReference>
<evidence type="ECO:0000256" key="2">
    <source>
        <dbReference type="PROSITE-ProRule" id="PRU00339"/>
    </source>
</evidence>
<sequence>MHSIRKFSTRLLAIAVLAATVNFAPVRAHAVSKEIVELQTQVQQLLDMVQRLQSTMDSRFGVIQHLVEQSTDSANRMSAAVTDLQQKLASQNEAMSGKIDSSAASVQSLNDSVDELKSRVGKLQDALNQIQTQLQNAQPAPGGQGAPQGGAGQPGPGAQAGPAANAAPPLEDTFQAGVRDFNSAKYNVAQGEFQDIIQYYPNDDLAGQAQFYLGEIAYRQQDYGNAIKSYNSVLEGFPTSNKAPAAQLHKGLSLLAQNKRNPGIEELRALIRKHPQTPEAAQARTKLNGMGVKITASAPR</sequence>
<dbReference type="Proteomes" id="UP001059380">
    <property type="component" value="Chromosome"/>
</dbReference>
<protein>
    <submittedName>
        <fullName evidence="7">Tetratricopeptide repeat protein</fullName>
    </submittedName>
</protein>
<keyword evidence="2" id="KW-0802">TPR repeat</keyword>
<gene>
    <name evidence="7" type="ORF">MOP44_14890</name>
</gene>
<accession>A0A9J7BHH1</accession>
<dbReference type="InterPro" id="IPR019734">
    <property type="entry name" value="TPR_rpt"/>
</dbReference>
<dbReference type="Gene3D" id="1.10.287.1490">
    <property type="match status" value="1"/>
</dbReference>
<name>A0A9J7BHH1_9BACT</name>
<evidence type="ECO:0000313" key="7">
    <source>
        <dbReference type="EMBL" id="UWZ81867.1"/>
    </source>
</evidence>
<dbReference type="HAMAP" id="MF_02066">
    <property type="entry name" value="CpoB"/>
    <property type="match status" value="1"/>
</dbReference>
<dbReference type="InterPro" id="IPR011990">
    <property type="entry name" value="TPR-like_helical_dom_sf"/>
</dbReference>
<dbReference type="EMBL" id="CP093313">
    <property type="protein sequence ID" value="UWZ81867.1"/>
    <property type="molecule type" value="Genomic_DNA"/>
</dbReference>
<feature type="compositionally biased region" description="Gly residues" evidence="4">
    <location>
        <begin position="142"/>
        <end position="155"/>
    </location>
</feature>
<dbReference type="KEGG" id="orp:MOP44_14890"/>
<feature type="coiled-coil region" evidence="3">
    <location>
        <begin position="28"/>
        <end position="133"/>
    </location>
</feature>
<dbReference type="Gene3D" id="1.25.40.10">
    <property type="entry name" value="Tetratricopeptide repeat domain"/>
    <property type="match status" value="1"/>
</dbReference>
<feature type="domain" description="Outer membrane lipoprotein BamD-like" evidence="6">
    <location>
        <begin position="171"/>
        <end position="287"/>
    </location>
</feature>
<keyword evidence="8" id="KW-1185">Reference proteome</keyword>
<dbReference type="InterPro" id="IPR034706">
    <property type="entry name" value="CpoB"/>
</dbReference>
<evidence type="ECO:0000256" key="5">
    <source>
        <dbReference type="SAM" id="SignalP"/>
    </source>
</evidence>
<feature type="region of interest" description="Disordered" evidence="4">
    <location>
        <begin position="134"/>
        <end position="169"/>
    </location>
</feature>
<evidence type="ECO:0000256" key="3">
    <source>
        <dbReference type="SAM" id="Coils"/>
    </source>
</evidence>
<dbReference type="Pfam" id="PF13525">
    <property type="entry name" value="YfiO"/>
    <property type="match status" value="1"/>
</dbReference>
<feature type="chain" id="PRO_5039952512" evidence="5">
    <location>
        <begin position="31"/>
        <end position="300"/>
    </location>
</feature>
<dbReference type="SUPFAM" id="SSF48452">
    <property type="entry name" value="TPR-like"/>
    <property type="match status" value="1"/>
</dbReference>
<dbReference type="SUPFAM" id="SSF58100">
    <property type="entry name" value="Bacterial hemolysins"/>
    <property type="match status" value="1"/>
</dbReference>
<feature type="signal peptide" evidence="5">
    <location>
        <begin position="1"/>
        <end position="30"/>
    </location>
</feature>
<feature type="repeat" description="TPR" evidence="2">
    <location>
        <begin position="207"/>
        <end position="240"/>
    </location>
</feature>
<dbReference type="AlphaFoldDB" id="A0A9J7BHH1"/>
<keyword evidence="1 5" id="KW-0732">Signal</keyword>
<evidence type="ECO:0000256" key="4">
    <source>
        <dbReference type="SAM" id="MobiDB-lite"/>
    </source>
</evidence>
<keyword evidence="3" id="KW-0175">Coiled coil</keyword>
<organism evidence="7 8">
    <name type="scientific">Occallatibacter riparius</name>
    <dbReference type="NCBI Taxonomy" id="1002689"/>
    <lineage>
        <taxon>Bacteria</taxon>
        <taxon>Pseudomonadati</taxon>
        <taxon>Acidobacteriota</taxon>
        <taxon>Terriglobia</taxon>
        <taxon>Terriglobales</taxon>
        <taxon>Acidobacteriaceae</taxon>
        <taxon>Occallatibacter</taxon>
    </lineage>
</organism>
<dbReference type="PROSITE" id="PS50005">
    <property type="entry name" value="TPR"/>
    <property type="match status" value="1"/>
</dbReference>